<dbReference type="OrthoDB" id="2747330at2759"/>
<feature type="active site" evidence="5">
    <location>
        <position position="132"/>
    </location>
</feature>
<evidence type="ECO:0000256" key="5">
    <source>
        <dbReference type="PIRSR" id="PIRSR601461-1"/>
    </source>
</evidence>
<dbReference type="InterPro" id="IPR001969">
    <property type="entry name" value="Aspartic_peptidase_AS"/>
</dbReference>
<dbReference type="Proteomes" id="UP000594364">
    <property type="component" value="Chromosome 3"/>
</dbReference>
<evidence type="ECO:0000313" key="11">
    <source>
        <dbReference type="Proteomes" id="UP000594364"/>
    </source>
</evidence>
<dbReference type="Pfam" id="PF00026">
    <property type="entry name" value="Asp"/>
    <property type="match status" value="1"/>
</dbReference>
<dbReference type="InterPro" id="IPR033121">
    <property type="entry name" value="PEPTIDASE_A1"/>
</dbReference>
<dbReference type="PANTHER" id="PTHR47966:SF2">
    <property type="entry name" value="ASPERGILLOPEPSIN-1-RELATED"/>
    <property type="match status" value="1"/>
</dbReference>
<evidence type="ECO:0000256" key="7">
    <source>
        <dbReference type="SAM" id="MobiDB-lite"/>
    </source>
</evidence>
<dbReference type="GO" id="GO:0006508">
    <property type="term" value="P:proteolysis"/>
    <property type="evidence" value="ECO:0007669"/>
    <property type="project" value="UniProtKB-KW"/>
</dbReference>
<evidence type="ECO:0000259" key="9">
    <source>
        <dbReference type="PROSITE" id="PS51767"/>
    </source>
</evidence>
<keyword evidence="8" id="KW-0732">Signal</keyword>
<proteinExistence type="inferred from homology"/>
<comment type="similarity">
    <text evidence="1 6">Belongs to the peptidase A1 family.</text>
</comment>
<evidence type="ECO:0000256" key="6">
    <source>
        <dbReference type="RuleBase" id="RU000454"/>
    </source>
</evidence>
<evidence type="ECO:0000313" key="10">
    <source>
        <dbReference type="EMBL" id="QPH02551.1"/>
    </source>
</evidence>
<dbReference type="PROSITE" id="PS51767">
    <property type="entry name" value="PEPTIDASE_A1"/>
    <property type="match status" value="1"/>
</dbReference>
<evidence type="ECO:0000256" key="2">
    <source>
        <dbReference type="ARBA" id="ARBA00022670"/>
    </source>
</evidence>
<dbReference type="InterPro" id="IPR001461">
    <property type="entry name" value="Aspartic_peptidase_A1"/>
</dbReference>
<dbReference type="AlphaFoldDB" id="A0A7S9KTP6"/>
<dbReference type="Gene3D" id="2.40.70.10">
    <property type="entry name" value="Acid Proteases"/>
    <property type="match status" value="2"/>
</dbReference>
<evidence type="ECO:0000256" key="4">
    <source>
        <dbReference type="ARBA" id="ARBA00022801"/>
    </source>
</evidence>
<dbReference type="GO" id="GO:0004190">
    <property type="term" value="F:aspartic-type endopeptidase activity"/>
    <property type="evidence" value="ECO:0007669"/>
    <property type="project" value="UniProtKB-KW"/>
</dbReference>
<dbReference type="FunFam" id="2.40.70.10:FF:000026">
    <property type="entry name" value="Endothiapepsin"/>
    <property type="match status" value="1"/>
</dbReference>
<feature type="region of interest" description="Disordered" evidence="7">
    <location>
        <begin position="19"/>
        <end position="42"/>
    </location>
</feature>
<organism evidence="10 11">
    <name type="scientific">Epichloe festucae (strain Fl1)</name>
    <dbReference type="NCBI Taxonomy" id="877507"/>
    <lineage>
        <taxon>Eukaryota</taxon>
        <taxon>Fungi</taxon>
        <taxon>Dikarya</taxon>
        <taxon>Ascomycota</taxon>
        <taxon>Pezizomycotina</taxon>
        <taxon>Sordariomycetes</taxon>
        <taxon>Hypocreomycetidae</taxon>
        <taxon>Hypocreales</taxon>
        <taxon>Clavicipitaceae</taxon>
        <taxon>Epichloe</taxon>
    </lineage>
</organism>
<evidence type="ECO:0000256" key="1">
    <source>
        <dbReference type="ARBA" id="ARBA00007447"/>
    </source>
</evidence>
<keyword evidence="4 6" id="KW-0378">Hydrolase</keyword>
<feature type="chain" id="PRO_5034982773" description="Peptidase A1 domain-containing protein" evidence="8">
    <location>
        <begin position="22"/>
        <end position="427"/>
    </location>
</feature>
<dbReference type="PANTHER" id="PTHR47966">
    <property type="entry name" value="BETA-SITE APP-CLEAVING ENZYME, ISOFORM A-RELATED"/>
    <property type="match status" value="1"/>
</dbReference>
<evidence type="ECO:0000256" key="3">
    <source>
        <dbReference type="ARBA" id="ARBA00022750"/>
    </source>
</evidence>
<reference evidence="10 11" key="1">
    <citation type="journal article" date="2018" name="PLoS Genet.">
        <title>Repeat elements organise 3D genome structure and mediate transcription in the filamentous fungus Epichloe festucae.</title>
        <authorList>
            <person name="Winter D.J."/>
            <person name="Ganley A.R.D."/>
            <person name="Young C.A."/>
            <person name="Liachko I."/>
            <person name="Schardl C.L."/>
            <person name="Dupont P.Y."/>
            <person name="Berry D."/>
            <person name="Ram A."/>
            <person name="Scott B."/>
            <person name="Cox M.P."/>
        </authorList>
    </citation>
    <scope>NUCLEOTIDE SEQUENCE [LARGE SCALE GENOMIC DNA]</scope>
    <source>
        <strain evidence="10 11">Fl1</strain>
    </source>
</reference>
<name>A0A7S9KTP6_EPIFF</name>
<dbReference type="InterPro" id="IPR034163">
    <property type="entry name" value="Aspergillopepsin-like_cat_dom"/>
</dbReference>
<dbReference type="SUPFAM" id="SSF50630">
    <property type="entry name" value="Acid proteases"/>
    <property type="match status" value="1"/>
</dbReference>
<sequence length="427" mass="46234">MKASIAAAVLAALAVEGAATGRKHSSTRETRAPRSGGTSFTLNQIKNKDFTGRDGAMALMRAHMKYAQKLPDAVSKAVEINPELRIKFAALSQDDKGQTGTAQARPAKEVDSEYGVVVDIGTPPQPIPLNLDTGSADLWAFSTDTYQSMVRGQALYRPHNSSTSKRLDGESWTIKYGDGAGASGIVYEDAVRIGDTYVKVQAIESAVTVSEDIASDNFVSGILGMANSAANTVRPTPKRTYMDNIKDQLALPLFTANLRSHAPGSYNFGYINESEYTGDIWYAQVDPFSPFWKIATTGYRIGNKEHQYIINAIVDTGTSLALLPQSVVNNLYAQIEGSFLDPKLGMMVFPCDAKIPNFWISIGSYDGRLPGQYLNYGQVNSKYCFGGIQTSAGLPFSVLGDVFLKAQFVVFDYGDAVVGFANKDLQL</sequence>
<feature type="signal peptide" evidence="8">
    <location>
        <begin position="1"/>
        <end position="21"/>
    </location>
</feature>
<keyword evidence="3 6" id="KW-0064">Aspartyl protease</keyword>
<keyword evidence="11" id="KW-1185">Reference proteome</keyword>
<dbReference type="PRINTS" id="PR00792">
    <property type="entry name" value="PEPSIN"/>
</dbReference>
<dbReference type="EMBL" id="CP031387">
    <property type="protein sequence ID" value="QPH02551.1"/>
    <property type="molecule type" value="Genomic_DNA"/>
</dbReference>
<accession>A0A7S9KTP6</accession>
<protein>
    <recommendedName>
        <fullName evidence="9">Peptidase A1 domain-containing protein</fullName>
    </recommendedName>
</protein>
<dbReference type="CDD" id="cd06097">
    <property type="entry name" value="Aspergillopepsin_like"/>
    <property type="match status" value="1"/>
</dbReference>
<evidence type="ECO:0000256" key="8">
    <source>
        <dbReference type="SAM" id="SignalP"/>
    </source>
</evidence>
<feature type="domain" description="Peptidase A1" evidence="9">
    <location>
        <begin position="114"/>
        <end position="421"/>
    </location>
</feature>
<dbReference type="PROSITE" id="PS00141">
    <property type="entry name" value="ASP_PROTEASE"/>
    <property type="match status" value="1"/>
</dbReference>
<gene>
    <name evidence="10" type="ORF">C2857_006762</name>
</gene>
<keyword evidence="2 6" id="KW-0645">Protease</keyword>
<dbReference type="InterPro" id="IPR021109">
    <property type="entry name" value="Peptidase_aspartic_dom_sf"/>
</dbReference>
<feature type="active site" evidence="5">
    <location>
        <position position="315"/>
    </location>
</feature>